<dbReference type="InterPro" id="IPR006612">
    <property type="entry name" value="THAP_Znf"/>
</dbReference>
<evidence type="ECO:0000256" key="2">
    <source>
        <dbReference type="ARBA" id="ARBA00022771"/>
    </source>
</evidence>
<keyword evidence="7" id="KW-1185">Reference proteome</keyword>
<comment type="caution">
    <text evidence="6">The sequence shown here is derived from an EMBL/GenBank/DDBJ whole genome shotgun (WGS) entry which is preliminary data.</text>
</comment>
<evidence type="ECO:0000256" key="3">
    <source>
        <dbReference type="ARBA" id="ARBA00022833"/>
    </source>
</evidence>
<evidence type="ECO:0000256" key="4">
    <source>
        <dbReference type="ARBA" id="ARBA00023125"/>
    </source>
</evidence>
<dbReference type="SUPFAM" id="SSF57716">
    <property type="entry name" value="Glucocorticoid receptor-like (DNA-binding domain)"/>
    <property type="match status" value="1"/>
</dbReference>
<evidence type="ECO:0000313" key="7">
    <source>
        <dbReference type="Proteomes" id="UP001292094"/>
    </source>
</evidence>
<keyword evidence="2" id="KW-0863">Zinc-finger</keyword>
<accession>A0AAE1QEQ1</accession>
<keyword evidence="1" id="KW-0479">Metal-binding</keyword>
<sequence>MCLHGDQRHLGKRKTYTRCEFELDLCIKPVTKITVERDKYRAQYPCFIVIKGTHNHSLESTMGLPPETREEFLILKNFEMEKQLYKWIKLCNRRDTDNPHTARICSLHLEPDAYELDLKYELLNLEMPSSLIRIKSDALPKVNLATSGGFSGKAMCMKIGTLFA</sequence>
<dbReference type="Pfam" id="PF05485">
    <property type="entry name" value="THAP"/>
    <property type="match status" value="1"/>
</dbReference>
<dbReference type="EMBL" id="JAWZYT010000296">
    <property type="protein sequence ID" value="KAK4325184.1"/>
    <property type="molecule type" value="Genomic_DNA"/>
</dbReference>
<evidence type="ECO:0000256" key="1">
    <source>
        <dbReference type="ARBA" id="ARBA00022723"/>
    </source>
</evidence>
<name>A0AAE1QEQ1_9EUCA</name>
<feature type="domain" description="THAP-type" evidence="5">
    <location>
        <begin position="80"/>
        <end position="142"/>
    </location>
</feature>
<keyword evidence="4" id="KW-0238">DNA-binding</keyword>
<evidence type="ECO:0000313" key="6">
    <source>
        <dbReference type="EMBL" id="KAK4325184.1"/>
    </source>
</evidence>
<dbReference type="Proteomes" id="UP001292094">
    <property type="component" value="Unassembled WGS sequence"/>
</dbReference>
<dbReference type="AlphaFoldDB" id="A0AAE1QEQ1"/>
<reference evidence="6" key="1">
    <citation type="submission" date="2023-11" db="EMBL/GenBank/DDBJ databases">
        <title>Genome assemblies of two species of porcelain crab, Petrolisthes cinctipes and Petrolisthes manimaculis (Anomura: Porcellanidae).</title>
        <authorList>
            <person name="Angst P."/>
        </authorList>
    </citation>
    <scope>NUCLEOTIDE SEQUENCE</scope>
    <source>
        <strain evidence="6">PB745_02</strain>
        <tissue evidence="6">Gill</tissue>
    </source>
</reference>
<keyword evidence="3" id="KW-0862">Zinc</keyword>
<evidence type="ECO:0000259" key="5">
    <source>
        <dbReference type="Pfam" id="PF05485"/>
    </source>
</evidence>
<dbReference type="GO" id="GO:0008270">
    <property type="term" value="F:zinc ion binding"/>
    <property type="evidence" value="ECO:0007669"/>
    <property type="project" value="UniProtKB-KW"/>
</dbReference>
<dbReference type="GO" id="GO:0003677">
    <property type="term" value="F:DNA binding"/>
    <property type="evidence" value="ECO:0007669"/>
    <property type="project" value="UniProtKB-KW"/>
</dbReference>
<protein>
    <recommendedName>
        <fullName evidence="5">THAP-type domain-containing protein</fullName>
    </recommendedName>
</protein>
<organism evidence="6 7">
    <name type="scientific">Petrolisthes manimaculis</name>
    <dbReference type="NCBI Taxonomy" id="1843537"/>
    <lineage>
        <taxon>Eukaryota</taxon>
        <taxon>Metazoa</taxon>
        <taxon>Ecdysozoa</taxon>
        <taxon>Arthropoda</taxon>
        <taxon>Crustacea</taxon>
        <taxon>Multicrustacea</taxon>
        <taxon>Malacostraca</taxon>
        <taxon>Eumalacostraca</taxon>
        <taxon>Eucarida</taxon>
        <taxon>Decapoda</taxon>
        <taxon>Pleocyemata</taxon>
        <taxon>Anomura</taxon>
        <taxon>Galatheoidea</taxon>
        <taxon>Porcellanidae</taxon>
        <taxon>Petrolisthes</taxon>
    </lineage>
</organism>
<gene>
    <name evidence="6" type="ORF">Pmani_004220</name>
</gene>
<proteinExistence type="predicted"/>